<evidence type="ECO:0000313" key="3">
    <source>
        <dbReference type="EMBL" id="MBD6615372.1"/>
    </source>
</evidence>
<gene>
    <name evidence="3" type="ORF">FNW02_05815</name>
</gene>
<keyword evidence="2" id="KW-1133">Transmembrane helix</keyword>
<dbReference type="Pfam" id="PF03743">
    <property type="entry name" value="TrbI"/>
    <property type="match status" value="1"/>
</dbReference>
<protein>
    <submittedName>
        <fullName evidence="3">TrbI/VirB10 family protein</fullName>
    </submittedName>
</protein>
<reference evidence="3" key="1">
    <citation type="submission" date="2019-07" db="EMBL/GenBank/DDBJ databases">
        <title>Toxilogical consequences of a new and cryptic species of cyanobacteria (Komarekiella delphini-convector) recovered from the epidermis of a bottlenose dolphin and 1500 ft. in the air.</title>
        <authorList>
            <person name="Brown A.O."/>
            <person name="Dvorak P."/>
            <person name="Villanueva C.D."/>
            <person name="Foss A.J."/>
            <person name="Garvey A.D."/>
            <person name="Gibson Q.A."/>
            <person name="Johansen J.R."/>
            <person name="Casamatta D.A."/>
        </authorList>
    </citation>
    <scope>NUCLEOTIDE SEQUENCE</scope>
    <source>
        <strain evidence="3">SJRDD-AB1</strain>
    </source>
</reference>
<dbReference type="InterPro" id="IPR005498">
    <property type="entry name" value="T4SS_VirB10/TraB/TrbI"/>
</dbReference>
<keyword evidence="2" id="KW-0472">Membrane</keyword>
<dbReference type="AlphaFoldDB" id="A0AA40VPI7"/>
<feature type="compositionally biased region" description="Pro residues" evidence="1">
    <location>
        <begin position="208"/>
        <end position="217"/>
    </location>
</feature>
<name>A0AA40VPI7_9NOST</name>
<proteinExistence type="predicted"/>
<feature type="region of interest" description="Disordered" evidence="1">
    <location>
        <begin position="134"/>
        <end position="217"/>
    </location>
</feature>
<organism evidence="3 4">
    <name type="scientific">Komarekiella delphini-convector SJRDD-AB1</name>
    <dbReference type="NCBI Taxonomy" id="2593771"/>
    <lineage>
        <taxon>Bacteria</taxon>
        <taxon>Bacillati</taxon>
        <taxon>Cyanobacteriota</taxon>
        <taxon>Cyanophyceae</taxon>
        <taxon>Nostocales</taxon>
        <taxon>Nostocaceae</taxon>
        <taxon>Komarekiella</taxon>
        <taxon>Komarekiella delphini-convector</taxon>
    </lineage>
</organism>
<feature type="compositionally biased region" description="Basic and acidic residues" evidence="1">
    <location>
        <begin position="142"/>
        <end position="166"/>
    </location>
</feature>
<evidence type="ECO:0000313" key="4">
    <source>
        <dbReference type="Proteomes" id="UP001165986"/>
    </source>
</evidence>
<keyword evidence="4" id="KW-1185">Reference proteome</keyword>
<feature type="compositionally biased region" description="Polar residues" evidence="1">
    <location>
        <begin position="321"/>
        <end position="332"/>
    </location>
</feature>
<accession>A0AA40VPI7</accession>
<comment type="caution">
    <text evidence="3">The sequence shown here is derived from an EMBL/GenBank/DDBJ whole genome shotgun (WGS) entry which is preliminary data.</text>
</comment>
<evidence type="ECO:0000256" key="2">
    <source>
        <dbReference type="SAM" id="Phobius"/>
    </source>
</evidence>
<feature type="region of interest" description="Disordered" evidence="1">
    <location>
        <begin position="262"/>
        <end position="337"/>
    </location>
</feature>
<evidence type="ECO:0000256" key="1">
    <source>
        <dbReference type="SAM" id="MobiDB-lite"/>
    </source>
</evidence>
<sequence>MLQLQDEVSNKHELSSVDSLLPIDSKNRKAVEDEIECSQYEVVEEDDIEVEDPALIQTKHDFVTSPWSRLGIIGGAFGAGFLVIFVVLNGMMNGGGKNAKKPEVILTPTPTVATSEKKEGDVYAKLALAKQQEELDALNGKGNKEEKEEKKEATEEEQSKNKEKTRPIRQRRVAAQQTPPTYRRRVYREEASEPVRPTRRVVASQPSQPIPPLRPSAPLPKLAKQIVASNQSVAKDPIAELERLRSLGSVGRVDYMLASSTVSEPTNTTVQEVTANTEETLRPAEQNTNRSRRRRSRRSENTETVANTPNQVEELRPRWQPVTTNDSTPEYSNTDDKENNQAVPVIYSFSLEQPQTNSELASTKEQTLEFSFAGNKENNSTQQVERLANNYLPEEAQILQETQPQYLVVGSFASATLVTPLVMPQINNNGRSQEQTNTLRFVAQLNEPLYSNTGEIAIPAGTQVTIAMISVDSTSGVRAEVTAILKDGTEYPLSPGTISVLGEAGSPLAARPYDDKGSEIAKYDATLGTIAGIAKVGEIINQPDEEVTEDLPLGGTRTRSRNNNRNLGAAFLEGAFGKLGETVSKRTERATDEINRRPNVWYVPKDTKITIKVDRSIKL</sequence>
<dbReference type="Proteomes" id="UP001165986">
    <property type="component" value="Unassembled WGS sequence"/>
</dbReference>
<keyword evidence="2" id="KW-0812">Transmembrane</keyword>
<dbReference type="EMBL" id="VJXY01000004">
    <property type="protein sequence ID" value="MBD6615372.1"/>
    <property type="molecule type" value="Genomic_DNA"/>
</dbReference>
<feature type="transmembrane region" description="Helical" evidence="2">
    <location>
        <begin position="70"/>
        <end position="91"/>
    </location>
</feature>
<dbReference type="RefSeq" id="WP_191756609.1">
    <property type="nucleotide sequence ID" value="NZ_VJXY01000004.1"/>
</dbReference>
<feature type="compositionally biased region" description="Polar residues" evidence="1">
    <location>
        <begin position="262"/>
        <end position="278"/>
    </location>
</feature>